<feature type="transmembrane region" description="Helical" evidence="1">
    <location>
        <begin position="12"/>
        <end position="34"/>
    </location>
</feature>
<dbReference type="OrthoDB" id="6499973at2759"/>
<keyword evidence="1" id="KW-0812">Transmembrane</keyword>
<reference evidence="2 3" key="1">
    <citation type="submission" date="2016-03" db="EMBL/GenBank/DDBJ databases">
        <title>Whole genome sequencing of Grifola frondosa 9006-11.</title>
        <authorList>
            <person name="Min B."/>
            <person name="Park H."/>
            <person name="Kim J.-G."/>
            <person name="Cho H."/>
            <person name="Oh Y.-L."/>
            <person name="Kong W.-S."/>
            <person name="Choi I.-G."/>
        </authorList>
    </citation>
    <scope>NUCLEOTIDE SEQUENCE [LARGE SCALE GENOMIC DNA]</scope>
    <source>
        <strain evidence="2 3">9006-11</strain>
    </source>
</reference>
<dbReference type="SUPFAM" id="SSF103473">
    <property type="entry name" value="MFS general substrate transporter"/>
    <property type="match status" value="1"/>
</dbReference>
<organism evidence="2 3">
    <name type="scientific">Grifola frondosa</name>
    <name type="common">Maitake</name>
    <name type="synonym">Polyporus frondosus</name>
    <dbReference type="NCBI Taxonomy" id="5627"/>
    <lineage>
        <taxon>Eukaryota</taxon>
        <taxon>Fungi</taxon>
        <taxon>Dikarya</taxon>
        <taxon>Basidiomycota</taxon>
        <taxon>Agaricomycotina</taxon>
        <taxon>Agaricomycetes</taxon>
        <taxon>Polyporales</taxon>
        <taxon>Grifolaceae</taxon>
        <taxon>Grifola</taxon>
    </lineage>
</organism>
<proteinExistence type="predicted"/>
<dbReference type="InterPro" id="IPR050327">
    <property type="entry name" value="Proton-linked_MCT"/>
</dbReference>
<evidence type="ECO:0000256" key="1">
    <source>
        <dbReference type="SAM" id="Phobius"/>
    </source>
</evidence>
<name>A0A1C7MI22_GRIFR</name>
<accession>A0A1C7MI22</accession>
<feature type="transmembrane region" description="Helical" evidence="1">
    <location>
        <begin position="54"/>
        <end position="76"/>
    </location>
</feature>
<evidence type="ECO:0000313" key="2">
    <source>
        <dbReference type="EMBL" id="OBZ76523.1"/>
    </source>
</evidence>
<gene>
    <name evidence="2" type="ORF">A0H81_03492</name>
</gene>
<keyword evidence="3" id="KW-1185">Reference proteome</keyword>
<sequence>MDGGLQAWLTVLGGWIAGFCTFGAASSFGVYQALYTIEGTSSASNISWIGSVQLCLISQWIFGTLLLVFSLFMLSLADTTKYYQIILSQGIGFGLGAGLIYVPALTVQAHHWKKAGHWRWASSTQVRN</sequence>
<protein>
    <submittedName>
        <fullName evidence="2">Uncharacterized protein</fullName>
    </submittedName>
</protein>
<comment type="caution">
    <text evidence="2">The sequence shown here is derived from an EMBL/GenBank/DDBJ whole genome shotgun (WGS) entry which is preliminary data.</text>
</comment>
<keyword evidence="1" id="KW-0472">Membrane</keyword>
<dbReference type="PANTHER" id="PTHR11360">
    <property type="entry name" value="MONOCARBOXYLATE TRANSPORTER"/>
    <property type="match status" value="1"/>
</dbReference>
<dbReference type="Proteomes" id="UP000092993">
    <property type="component" value="Unassembled WGS sequence"/>
</dbReference>
<dbReference type="EMBL" id="LUGG01000003">
    <property type="protein sequence ID" value="OBZ76523.1"/>
    <property type="molecule type" value="Genomic_DNA"/>
</dbReference>
<keyword evidence="1" id="KW-1133">Transmembrane helix</keyword>
<dbReference type="InterPro" id="IPR036259">
    <property type="entry name" value="MFS_trans_sf"/>
</dbReference>
<feature type="transmembrane region" description="Helical" evidence="1">
    <location>
        <begin position="82"/>
        <end position="104"/>
    </location>
</feature>
<dbReference type="AlphaFoldDB" id="A0A1C7MI22"/>
<dbReference type="PANTHER" id="PTHR11360:SF234">
    <property type="entry name" value="MFS-TYPE TRANSPORTER DBAD-RELATED"/>
    <property type="match status" value="1"/>
</dbReference>
<evidence type="ECO:0000313" key="3">
    <source>
        <dbReference type="Proteomes" id="UP000092993"/>
    </source>
</evidence>